<evidence type="ECO:0000256" key="1">
    <source>
        <dbReference type="SAM" id="MobiDB-lite"/>
    </source>
</evidence>
<accession>A0A7S9REH3</accession>
<gene>
    <name evidence="2" type="ORF">CVT00_01240</name>
</gene>
<feature type="region of interest" description="Disordered" evidence="1">
    <location>
        <begin position="26"/>
        <end position="46"/>
    </location>
</feature>
<dbReference type="Proteomes" id="UP000594508">
    <property type="component" value="Chromosome"/>
</dbReference>
<feature type="compositionally biased region" description="Basic and acidic residues" evidence="1">
    <location>
        <begin position="31"/>
        <end position="46"/>
    </location>
</feature>
<proteinExistence type="predicted"/>
<protein>
    <submittedName>
        <fullName evidence="2">Uncharacterized protein</fullName>
    </submittedName>
</protein>
<dbReference type="EMBL" id="CP060707">
    <property type="protein sequence ID" value="QPH90198.1"/>
    <property type="molecule type" value="Genomic_DNA"/>
</dbReference>
<reference evidence="2 3" key="1">
    <citation type="journal article" date="2018" name="Emerg. Microbes Infect.">
        <title>Genomic analysis of oral Campylobacter concisus strains identified a potential bacterial molecular marker associated with active Crohn's disease.</title>
        <authorList>
            <person name="Liu F."/>
            <person name="Ma R."/>
            <person name="Tay C.Y.A."/>
            <person name="Octavia S."/>
            <person name="Lan R."/>
            <person name="Chung H.K.L."/>
            <person name="Riordan S.M."/>
            <person name="Grimm M.C."/>
            <person name="Leong R.W."/>
            <person name="Tanaka M.M."/>
            <person name="Connor S."/>
            <person name="Zhang L."/>
        </authorList>
    </citation>
    <scope>NUCLEOTIDE SEQUENCE [LARGE SCALE GENOMIC DNA]</scope>
    <source>
        <strain evidence="2 3">P1CDO2</strain>
    </source>
</reference>
<sequence length="46" mass="5415">MRARIKRCEICASKLDKDGNCTWDGCPKSPKYKEKEQEKPKDKKDE</sequence>
<dbReference type="AlphaFoldDB" id="A0A7S9REH3"/>
<dbReference type="RefSeq" id="WP_196376866.1">
    <property type="nucleotide sequence ID" value="NZ_CP060707.1"/>
</dbReference>
<organism evidence="2 3">
    <name type="scientific">Campylobacter concisus</name>
    <dbReference type="NCBI Taxonomy" id="199"/>
    <lineage>
        <taxon>Bacteria</taxon>
        <taxon>Pseudomonadati</taxon>
        <taxon>Campylobacterota</taxon>
        <taxon>Epsilonproteobacteria</taxon>
        <taxon>Campylobacterales</taxon>
        <taxon>Campylobacteraceae</taxon>
        <taxon>Campylobacter</taxon>
    </lineage>
</organism>
<evidence type="ECO:0000313" key="3">
    <source>
        <dbReference type="Proteomes" id="UP000594508"/>
    </source>
</evidence>
<evidence type="ECO:0000313" key="2">
    <source>
        <dbReference type="EMBL" id="QPH90198.1"/>
    </source>
</evidence>
<name>A0A7S9REH3_9BACT</name>